<comment type="subcellular location">
    <subcellularLocation>
        <location evidence="1">Nucleus</location>
    </subcellularLocation>
</comment>
<dbReference type="AlphaFoldDB" id="A0A6P8DGM4"/>
<keyword evidence="6" id="KW-1185">Reference proteome</keyword>
<keyword evidence="3" id="KW-0863">Zinc-finger</keyword>
<dbReference type="InterPro" id="IPR044718">
    <property type="entry name" value="HOS1"/>
</dbReference>
<dbReference type="GO" id="GO:0004842">
    <property type="term" value="F:ubiquitin-protein transferase activity"/>
    <property type="evidence" value="ECO:0007669"/>
    <property type="project" value="InterPro"/>
</dbReference>
<dbReference type="GO" id="GO:0016567">
    <property type="term" value="P:protein ubiquitination"/>
    <property type="evidence" value="ECO:0007669"/>
    <property type="project" value="InterPro"/>
</dbReference>
<feature type="region of interest" description="Disordered" evidence="4">
    <location>
        <begin position="840"/>
        <end position="859"/>
    </location>
</feature>
<feature type="region of interest" description="Disordered" evidence="4">
    <location>
        <begin position="1"/>
        <end position="25"/>
    </location>
</feature>
<dbReference type="InterPro" id="IPR001841">
    <property type="entry name" value="Znf_RING"/>
</dbReference>
<evidence type="ECO:0000259" key="5">
    <source>
        <dbReference type="PROSITE" id="PS50089"/>
    </source>
</evidence>
<feature type="region of interest" description="Disordered" evidence="4">
    <location>
        <begin position="807"/>
        <end position="826"/>
    </location>
</feature>
<dbReference type="PANTHER" id="PTHR47358">
    <property type="entry name" value="E3 UBIQUITIN-PROTEIN LIGASE HOS1"/>
    <property type="match status" value="1"/>
</dbReference>
<protein>
    <submittedName>
        <fullName evidence="7">E3 ubiquitin-protein ligase HOS1</fullName>
    </submittedName>
</protein>
<keyword evidence="2" id="KW-0539">Nucleus</keyword>
<organism evidence="6 7">
    <name type="scientific">Punica granatum</name>
    <name type="common">Pomegranate</name>
    <dbReference type="NCBI Taxonomy" id="22663"/>
    <lineage>
        <taxon>Eukaryota</taxon>
        <taxon>Viridiplantae</taxon>
        <taxon>Streptophyta</taxon>
        <taxon>Embryophyta</taxon>
        <taxon>Tracheophyta</taxon>
        <taxon>Spermatophyta</taxon>
        <taxon>Magnoliopsida</taxon>
        <taxon>eudicotyledons</taxon>
        <taxon>Gunneridae</taxon>
        <taxon>Pentapetalae</taxon>
        <taxon>rosids</taxon>
        <taxon>malvids</taxon>
        <taxon>Myrtales</taxon>
        <taxon>Lythraceae</taxon>
        <taxon>Punica</taxon>
    </lineage>
</organism>
<evidence type="ECO:0000313" key="6">
    <source>
        <dbReference type="Proteomes" id="UP000515151"/>
    </source>
</evidence>
<dbReference type="InterPro" id="IPR013083">
    <property type="entry name" value="Znf_RING/FYVE/PHD"/>
</dbReference>
<dbReference type="InterPro" id="IPR025151">
    <property type="entry name" value="ELYS_dom"/>
</dbReference>
<dbReference type="RefSeq" id="XP_031392496.1">
    <property type="nucleotide sequence ID" value="XM_031536636.1"/>
</dbReference>
<keyword evidence="3" id="KW-0479">Metal-binding</keyword>
<feature type="compositionally biased region" description="Polar residues" evidence="4">
    <location>
        <begin position="843"/>
        <end position="859"/>
    </location>
</feature>
<evidence type="ECO:0000256" key="4">
    <source>
        <dbReference type="SAM" id="MobiDB-lite"/>
    </source>
</evidence>
<feature type="compositionally biased region" description="Basic and acidic residues" evidence="4">
    <location>
        <begin position="812"/>
        <end position="824"/>
    </location>
</feature>
<sequence length="958" mass="108643">MEGRRYGNGPISSSPEVASSATRSLQPNYSSRAVREAFEHLASIEPIELCNEAKIERCRAARDLRNCARNVQNVLNSCGHASLCDECSQRCDLCPICRVPIPKDGHRLRRRLYSECVEAGLISKRCDERFREVEDGENHADDVQRLYSFFDVALENNLVSLICHYITDVCMDESAVSSDPVTAFLLDEVVVKDWCKRTFQNILIELQGIYKLDLKAMKSKLNLLLKHSGQLNGISNVLEVLDSSFRDALSPQLHDLHQLHECLLKTKQHIEAVMWCIRHEFLENVRSRYNSYASWSSLVRERRSAAIKRAWPDAVNQSAETNRQDGSLFIEDALRNIDIDGGQTLEMEDGLDLLPLKRDGHSSILASTLAGVSGCYPFENLRAAVDVLFLYGSSDLVVAKRAILLYYLYDRHWTLPDEEWRDIIDDFAASFRINRHSLLESLIFYLLDDHTVEALEEASRLLPEISSPSIHPKIPQVLLERQMPDIALMVLRWSGHDNGVQLLSLSEAVTAIRVRVECGLLTEAFTHQRMLYAKVREKKLRHVPCADPSEDVKGECRTWVEWMEILVTEMCCLCIRRKLVDRMIELPWNSDEEKYIHKCLLDYARDDPSTIIGSLLVVFYLQRYRYFEAYKVDRELQRGEEDFKSNTDVSEEVLSRMQAASKWRATLIDKGLELLPQVQQQQIKSGKFPETGISSATQAEVPEISSQEQRLNHTSCMIPSSSSTDAPLILGKASTGLLSDSLAFEAPGKSNLPSVSREWSFTNAVRGLKPEVGIAKSFKYDEISTPGTNYTRGALPLNRITRSPSTFLQNSHQRESSPNHKSPELEQNGFLNQFHRTSPLYPQKTSTTGNPLTTPRSNRQMLGNSTFQLHKNISGKRVHSDTNSKPWDVDSLEDPMDVSWSGVKAFAVEDPNLPAAPRWRSDETSDEEEGAFLERSARGAPYATPAVRGVRRSRFMIR</sequence>
<name>A0A6P8DGM4_PUNGR</name>
<accession>A0A6P8DGM4</accession>
<dbReference type="OrthoDB" id="20729at2759"/>
<evidence type="ECO:0000313" key="7">
    <source>
        <dbReference type="RefSeq" id="XP_031392496.1"/>
    </source>
</evidence>
<evidence type="ECO:0000256" key="3">
    <source>
        <dbReference type="PROSITE-ProRule" id="PRU00175"/>
    </source>
</evidence>
<reference evidence="6" key="1">
    <citation type="journal article" date="2020" name="Plant Biotechnol. J.">
        <title>The pomegranate (Punica granatum L.) draft genome dissects genetic divergence between soft- and hard-seeded cultivars.</title>
        <authorList>
            <person name="Luo X."/>
            <person name="Li H."/>
            <person name="Wu Z."/>
            <person name="Yao W."/>
            <person name="Zhao P."/>
            <person name="Cao D."/>
            <person name="Yu H."/>
            <person name="Li K."/>
            <person name="Poudel K."/>
            <person name="Zhao D."/>
            <person name="Zhang F."/>
            <person name="Xia X."/>
            <person name="Chen L."/>
            <person name="Wang Q."/>
            <person name="Jing D."/>
            <person name="Cao S."/>
        </authorList>
    </citation>
    <scope>NUCLEOTIDE SEQUENCE [LARGE SCALE GENOMIC DNA]</scope>
    <source>
        <strain evidence="6">cv. Tunisia</strain>
    </source>
</reference>
<dbReference type="PANTHER" id="PTHR47358:SF2">
    <property type="entry name" value="E3 UBIQUITIN-PROTEIN LIGASE HOS1"/>
    <property type="match status" value="1"/>
</dbReference>
<evidence type="ECO:0000256" key="1">
    <source>
        <dbReference type="ARBA" id="ARBA00004123"/>
    </source>
</evidence>
<dbReference type="Proteomes" id="UP000515151">
    <property type="component" value="Chromosome 4"/>
</dbReference>
<dbReference type="GO" id="GO:0005634">
    <property type="term" value="C:nucleus"/>
    <property type="evidence" value="ECO:0007669"/>
    <property type="project" value="UniProtKB-SubCell"/>
</dbReference>
<evidence type="ECO:0000256" key="2">
    <source>
        <dbReference type="ARBA" id="ARBA00023242"/>
    </source>
</evidence>
<keyword evidence="3" id="KW-0862">Zinc</keyword>
<dbReference type="Pfam" id="PF13934">
    <property type="entry name" value="ELYS"/>
    <property type="match status" value="1"/>
</dbReference>
<dbReference type="GO" id="GO:0008270">
    <property type="term" value="F:zinc ion binding"/>
    <property type="evidence" value="ECO:0007669"/>
    <property type="project" value="UniProtKB-KW"/>
</dbReference>
<dbReference type="GeneID" id="116204511"/>
<feature type="region of interest" description="Disordered" evidence="4">
    <location>
        <begin position="914"/>
        <end position="937"/>
    </location>
</feature>
<reference evidence="7" key="2">
    <citation type="submission" date="2025-08" db="UniProtKB">
        <authorList>
            <consortium name="RefSeq"/>
        </authorList>
    </citation>
    <scope>IDENTIFICATION</scope>
    <source>
        <tissue evidence="7">Leaf</tissue>
    </source>
</reference>
<proteinExistence type="predicted"/>
<dbReference type="PROSITE" id="PS50089">
    <property type="entry name" value="ZF_RING_2"/>
    <property type="match status" value="1"/>
</dbReference>
<gene>
    <name evidence="7" type="primary">LOC116204511</name>
</gene>
<feature type="compositionally biased region" description="Polar residues" evidence="4">
    <location>
        <begin position="10"/>
        <end position="25"/>
    </location>
</feature>
<dbReference type="Gene3D" id="3.30.40.10">
    <property type="entry name" value="Zinc/RING finger domain, C3HC4 (zinc finger)"/>
    <property type="match status" value="1"/>
</dbReference>
<feature type="domain" description="RING-type" evidence="5">
    <location>
        <begin position="67"/>
        <end position="98"/>
    </location>
</feature>